<feature type="compositionally biased region" description="Acidic residues" evidence="6">
    <location>
        <begin position="182"/>
        <end position="194"/>
    </location>
</feature>
<dbReference type="GO" id="GO:0031145">
    <property type="term" value="P:anaphase-promoting complex-dependent catabolic process"/>
    <property type="evidence" value="ECO:0007669"/>
    <property type="project" value="InterPro"/>
</dbReference>
<protein>
    <submittedName>
        <fullName evidence="8">Anaphase-promoting complex subunit 10</fullName>
    </submittedName>
</protein>
<evidence type="ECO:0000256" key="5">
    <source>
        <dbReference type="ARBA" id="ARBA00023306"/>
    </source>
</evidence>
<dbReference type="InterPro" id="IPR008979">
    <property type="entry name" value="Galactose-bd-like_sf"/>
</dbReference>
<dbReference type="InterPro" id="IPR004939">
    <property type="entry name" value="APC_su10/DOC_dom"/>
</dbReference>
<dbReference type="AlphaFoldDB" id="A0A1Z5JU08"/>
<dbReference type="FunCoup" id="A0A1Z5JU08">
    <property type="interactions" value="479"/>
</dbReference>
<dbReference type="PANTHER" id="PTHR12936">
    <property type="entry name" value="ANAPHASE-PROMOTING COMPLEX 10"/>
    <property type="match status" value="1"/>
</dbReference>
<keyword evidence="4" id="KW-0833">Ubl conjugation pathway</keyword>
<feature type="compositionally biased region" description="Basic and acidic residues" evidence="6">
    <location>
        <begin position="198"/>
        <end position="207"/>
    </location>
</feature>
<feature type="compositionally biased region" description="Polar residues" evidence="6">
    <location>
        <begin position="1"/>
        <end position="17"/>
    </location>
</feature>
<evidence type="ECO:0000256" key="6">
    <source>
        <dbReference type="SAM" id="MobiDB-lite"/>
    </source>
</evidence>
<dbReference type="GO" id="GO:0005680">
    <property type="term" value="C:anaphase-promoting complex"/>
    <property type="evidence" value="ECO:0007669"/>
    <property type="project" value="InterPro"/>
</dbReference>
<organism evidence="8 9">
    <name type="scientific">Fistulifera solaris</name>
    <name type="common">Oleaginous diatom</name>
    <dbReference type="NCBI Taxonomy" id="1519565"/>
    <lineage>
        <taxon>Eukaryota</taxon>
        <taxon>Sar</taxon>
        <taxon>Stramenopiles</taxon>
        <taxon>Ochrophyta</taxon>
        <taxon>Bacillariophyta</taxon>
        <taxon>Bacillariophyceae</taxon>
        <taxon>Bacillariophycidae</taxon>
        <taxon>Naviculales</taxon>
        <taxon>Naviculaceae</taxon>
        <taxon>Fistulifera</taxon>
    </lineage>
</organism>
<dbReference type="GO" id="GO:0051301">
    <property type="term" value="P:cell division"/>
    <property type="evidence" value="ECO:0007669"/>
    <property type="project" value="UniProtKB-KW"/>
</dbReference>
<dbReference type="PROSITE" id="PS51284">
    <property type="entry name" value="DOC"/>
    <property type="match status" value="1"/>
</dbReference>
<comment type="caution">
    <text evidence="8">The sequence shown here is derived from an EMBL/GenBank/DDBJ whole genome shotgun (WGS) entry which is preliminary data.</text>
</comment>
<dbReference type="GO" id="GO:0070979">
    <property type="term" value="P:protein K11-linked ubiquitination"/>
    <property type="evidence" value="ECO:0007669"/>
    <property type="project" value="TreeGrafter"/>
</dbReference>
<accession>A0A1Z5JU08</accession>
<dbReference type="PANTHER" id="PTHR12936:SF0">
    <property type="entry name" value="ANAPHASE-PROMOTING COMPLEX SUBUNIT 10"/>
    <property type="match status" value="1"/>
</dbReference>
<gene>
    <name evidence="8" type="ORF">FisN_18Lh169</name>
</gene>
<dbReference type="EMBL" id="BDSP01000118">
    <property type="protein sequence ID" value="GAX17524.1"/>
    <property type="molecule type" value="Genomic_DNA"/>
</dbReference>
<dbReference type="Proteomes" id="UP000198406">
    <property type="component" value="Unassembled WGS sequence"/>
</dbReference>
<dbReference type="CDD" id="cd08366">
    <property type="entry name" value="APC10"/>
    <property type="match status" value="1"/>
</dbReference>
<comment type="similarity">
    <text evidence="1">Belongs to the APC10 family.</text>
</comment>
<evidence type="ECO:0000313" key="9">
    <source>
        <dbReference type="Proteomes" id="UP000198406"/>
    </source>
</evidence>
<evidence type="ECO:0000256" key="1">
    <source>
        <dbReference type="ARBA" id="ARBA00006762"/>
    </source>
</evidence>
<keyword evidence="2" id="KW-0132">Cell division</keyword>
<keyword evidence="5" id="KW-0131">Cell cycle</keyword>
<evidence type="ECO:0000259" key="7">
    <source>
        <dbReference type="PROSITE" id="PS51284"/>
    </source>
</evidence>
<dbReference type="SMART" id="SM01337">
    <property type="entry name" value="APC10"/>
    <property type="match status" value="1"/>
</dbReference>
<dbReference type="SUPFAM" id="SSF49785">
    <property type="entry name" value="Galactose-binding domain-like"/>
    <property type="match status" value="1"/>
</dbReference>
<evidence type="ECO:0000313" key="8">
    <source>
        <dbReference type="EMBL" id="GAX17524.1"/>
    </source>
</evidence>
<name>A0A1Z5JU08_FISSO</name>
<feature type="region of interest" description="Disordered" evidence="6">
    <location>
        <begin position="182"/>
        <end position="208"/>
    </location>
</feature>
<feature type="domain" description="DOC" evidence="7">
    <location>
        <begin position="51"/>
        <end position="275"/>
    </location>
</feature>
<feature type="compositionally biased region" description="Acidic residues" evidence="6">
    <location>
        <begin position="19"/>
        <end position="43"/>
    </location>
</feature>
<keyword evidence="9" id="KW-1185">Reference proteome</keyword>
<keyword evidence="3" id="KW-0498">Mitosis</keyword>
<dbReference type="InParanoid" id="A0A1Z5JU08"/>
<feature type="region of interest" description="Disordered" evidence="6">
    <location>
        <begin position="1"/>
        <end position="55"/>
    </location>
</feature>
<evidence type="ECO:0000256" key="3">
    <source>
        <dbReference type="ARBA" id="ARBA00022776"/>
    </source>
</evidence>
<proteinExistence type="inferred from homology"/>
<dbReference type="InterPro" id="IPR016901">
    <property type="entry name" value="APC10/Doc1"/>
</dbReference>
<reference evidence="8 9" key="1">
    <citation type="journal article" date="2015" name="Plant Cell">
        <title>Oil accumulation by the oleaginous diatom Fistulifera solaris as revealed by the genome and transcriptome.</title>
        <authorList>
            <person name="Tanaka T."/>
            <person name="Maeda Y."/>
            <person name="Veluchamy A."/>
            <person name="Tanaka M."/>
            <person name="Abida H."/>
            <person name="Marechal E."/>
            <person name="Bowler C."/>
            <person name="Muto M."/>
            <person name="Sunaga Y."/>
            <person name="Tanaka M."/>
            <person name="Yoshino T."/>
            <person name="Taniguchi T."/>
            <person name="Fukuda Y."/>
            <person name="Nemoto M."/>
            <person name="Matsumoto M."/>
            <person name="Wong P.S."/>
            <person name="Aburatani S."/>
            <person name="Fujibuchi W."/>
        </authorList>
    </citation>
    <scope>NUCLEOTIDE SEQUENCE [LARGE SCALE GENOMIC DNA]</scope>
    <source>
        <strain evidence="8 9">JPCC DA0580</strain>
    </source>
</reference>
<sequence>MNSFEDTPTQDPTFTSNDDAAEDDDDDEEEDDEEEEDEEDDDATAPRNYNNADDKHLHINAVPNLDSLTGLRDLSSDVVCWQLSSAKPGNGVEQILDDSTETYWQSDGQAQPHWMQVHFSRRVAISHVCLYLDFHLDESYTPKKVSVQAGMTQQDLWDAIPVVELTEPSGWCILRLQAPPDPLDDLGGGDEEDGSPAQDKENGDNDHLLGATAFSQSYKNVIRAHLIRISIQSMHQNGRDTHVRKLRLFGPRMNQWSSSEPMQISSPNNSLQHPVVERTRTFEMGHWFPSIR</sequence>
<dbReference type="Pfam" id="PF03256">
    <property type="entry name" value="ANAPC10"/>
    <property type="match status" value="1"/>
</dbReference>
<dbReference type="Gene3D" id="2.60.120.260">
    <property type="entry name" value="Galactose-binding domain-like"/>
    <property type="match status" value="1"/>
</dbReference>
<dbReference type="OrthoDB" id="24948at2759"/>
<evidence type="ECO:0000256" key="4">
    <source>
        <dbReference type="ARBA" id="ARBA00022786"/>
    </source>
</evidence>
<evidence type="ECO:0000256" key="2">
    <source>
        <dbReference type="ARBA" id="ARBA00022618"/>
    </source>
</evidence>